<keyword evidence="4 5" id="KW-0694">RNA-binding</keyword>
<dbReference type="GO" id="GO:0019843">
    <property type="term" value="F:rRNA binding"/>
    <property type="evidence" value="ECO:0007669"/>
    <property type="project" value="UniProtKB-UniRule"/>
</dbReference>
<dbReference type="Gene3D" id="1.10.60.30">
    <property type="entry name" value="PSPTO4464-like domains"/>
    <property type="match status" value="2"/>
</dbReference>
<dbReference type="EMBL" id="JAZIBG010000041">
    <property type="protein sequence ID" value="MEF7616333.1"/>
    <property type="molecule type" value="Genomic_DNA"/>
</dbReference>
<evidence type="ECO:0000256" key="5">
    <source>
        <dbReference type="HAMAP-Rule" id="MF_00765"/>
    </source>
</evidence>
<dbReference type="PANTHER" id="PTHR38101:SF1">
    <property type="entry name" value="UPF0307 PROTEIN YJGA"/>
    <property type="match status" value="1"/>
</dbReference>
<keyword evidence="3 5" id="KW-0699">rRNA-binding</keyword>
<evidence type="ECO:0000256" key="3">
    <source>
        <dbReference type="ARBA" id="ARBA00022730"/>
    </source>
</evidence>
<evidence type="ECO:0000256" key="4">
    <source>
        <dbReference type="ARBA" id="ARBA00022884"/>
    </source>
</evidence>
<organism evidence="6 7">
    <name type="scientific">Aquincola agrisoli</name>
    <dbReference type="NCBI Taxonomy" id="3119538"/>
    <lineage>
        <taxon>Bacteria</taxon>
        <taxon>Pseudomonadati</taxon>
        <taxon>Pseudomonadota</taxon>
        <taxon>Betaproteobacteria</taxon>
        <taxon>Burkholderiales</taxon>
        <taxon>Sphaerotilaceae</taxon>
        <taxon>Aquincola</taxon>
    </lineage>
</organism>
<evidence type="ECO:0000313" key="7">
    <source>
        <dbReference type="Proteomes" id="UP001336250"/>
    </source>
</evidence>
<dbReference type="SUPFAM" id="SSF158710">
    <property type="entry name" value="PSPTO4464-like"/>
    <property type="match status" value="1"/>
</dbReference>
<dbReference type="InterPro" id="IPR023153">
    <property type="entry name" value="DarP_sf"/>
</dbReference>
<dbReference type="RefSeq" id="WP_332291798.1">
    <property type="nucleotide sequence ID" value="NZ_JAZIBG010000041.1"/>
</dbReference>
<dbReference type="PANTHER" id="PTHR38101">
    <property type="entry name" value="UPF0307 PROTEIN YJGA"/>
    <property type="match status" value="1"/>
</dbReference>
<dbReference type="Proteomes" id="UP001336250">
    <property type="component" value="Unassembled WGS sequence"/>
</dbReference>
<dbReference type="InterPro" id="IPR006839">
    <property type="entry name" value="DarP"/>
</dbReference>
<keyword evidence="7" id="KW-1185">Reference proteome</keyword>
<comment type="function">
    <text evidence="5">Member of a network of 50S ribosomal subunit biogenesis factors which assembles along the 30S-50S interface, preventing incorrect 23S rRNA structures from forming. Promotes peptidyl transferase center (PTC) maturation.</text>
</comment>
<dbReference type="GO" id="GO:0043022">
    <property type="term" value="F:ribosome binding"/>
    <property type="evidence" value="ECO:0007669"/>
    <property type="project" value="UniProtKB-UniRule"/>
</dbReference>
<dbReference type="PIRSF" id="PIRSF016183">
    <property type="entry name" value="UCP016183"/>
    <property type="match status" value="1"/>
</dbReference>
<dbReference type="GO" id="GO:0005829">
    <property type="term" value="C:cytosol"/>
    <property type="evidence" value="ECO:0007669"/>
    <property type="project" value="TreeGrafter"/>
</dbReference>
<comment type="subcellular location">
    <subcellularLocation>
        <location evidence="5">Cytoplasm</location>
    </subcellularLocation>
    <text evidence="5">Associates with late stage pre-50S ribosomal subunits.</text>
</comment>
<proteinExistence type="inferred from homology"/>
<gene>
    <name evidence="6" type="primary">yjgA</name>
    <name evidence="5" type="synonym">darP</name>
    <name evidence="6" type="ORF">V4F39_20630</name>
</gene>
<protein>
    <recommendedName>
        <fullName evidence="5">Dual-action ribosomal maturation protein DarP</fullName>
    </recommendedName>
    <alternativeName>
        <fullName evidence="5">Large ribosomal subunit assembly factor DarP</fullName>
    </alternativeName>
</protein>
<evidence type="ECO:0000313" key="6">
    <source>
        <dbReference type="EMBL" id="MEF7616333.1"/>
    </source>
</evidence>
<dbReference type="Pfam" id="PF04751">
    <property type="entry name" value="DarP"/>
    <property type="match status" value="1"/>
</dbReference>
<dbReference type="CDD" id="cd16331">
    <property type="entry name" value="YjgA-like"/>
    <property type="match status" value="1"/>
</dbReference>
<evidence type="ECO:0000256" key="1">
    <source>
        <dbReference type="ARBA" id="ARBA00022490"/>
    </source>
</evidence>
<dbReference type="HAMAP" id="MF_00765">
    <property type="entry name" value="DarP"/>
    <property type="match status" value="1"/>
</dbReference>
<accession>A0AAW9Q8L1</accession>
<dbReference type="NCBIfam" id="NF003593">
    <property type="entry name" value="PRK05255.1-1"/>
    <property type="match status" value="1"/>
</dbReference>
<sequence length="175" mass="20077">MPPNTTDLSDADERPSKTLLKKQAHELQRLGEALAALPDDRLAGVPMPEALLEALRETRRIRSHEGRRRHLQYVGKLMRRTDTEPLREAVAAAQLGSAQSTLELHRLEQWRLELVNDDEALTRWMAESPGTDLQHLRSLIRAARKEAVLPPEQRHGKAWRELFQFVKTQRSAQDD</sequence>
<reference evidence="6 7" key="1">
    <citation type="submission" date="2024-02" db="EMBL/GenBank/DDBJ databases">
        <title>Genome sequence of Aquincola sp. MAHUQ-54.</title>
        <authorList>
            <person name="Huq M.A."/>
        </authorList>
    </citation>
    <scope>NUCLEOTIDE SEQUENCE [LARGE SCALE GENOMIC DNA]</scope>
    <source>
        <strain evidence="6 7">MAHUQ-54</strain>
    </source>
</reference>
<dbReference type="GO" id="GO:1902626">
    <property type="term" value="P:assembly of large subunit precursor of preribosome"/>
    <property type="evidence" value="ECO:0007669"/>
    <property type="project" value="UniProtKB-UniRule"/>
</dbReference>
<name>A0AAW9Q8L1_9BURK</name>
<dbReference type="AlphaFoldDB" id="A0AAW9Q8L1"/>
<keyword evidence="2 5" id="KW-0690">Ribosome biogenesis</keyword>
<comment type="similarity">
    <text evidence="5">Belongs to the DarP family.</text>
</comment>
<comment type="caution">
    <text evidence="6">The sequence shown here is derived from an EMBL/GenBank/DDBJ whole genome shotgun (WGS) entry which is preliminary data.</text>
</comment>
<keyword evidence="1 5" id="KW-0963">Cytoplasm</keyword>
<evidence type="ECO:0000256" key="2">
    <source>
        <dbReference type="ARBA" id="ARBA00022517"/>
    </source>
</evidence>